<evidence type="ECO:0000313" key="1">
    <source>
        <dbReference type="EMBL" id="PBK88636.1"/>
    </source>
</evidence>
<dbReference type="STRING" id="47427.A0A2H3DMG3"/>
<dbReference type="InParanoid" id="A0A2H3DMG3"/>
<accession>A0A2H3DMG3</accession>
<dbReference type="EMBL" id="KZ293672">
    <property type="protein sequence ID" value="PBK88636.1"/>
    <property type="molecule type" value="Genomic_DNA"/>
</dbReference>
<keyword evidence="2" id="KW-1185">Reference proteome</keyword>
<dbReference type="OrthoDB" id="3233705at2759"/>
<dbReference type="AlphaFoldDB" id="A0A2H3DMG3"/>
<evidence type="ECO:0000313" key="2">
    <source>
        <dbReference type="Proteomes" id="UP000217790"/>
    </source>
</evidence>
<dbReference type="Proteomes" id="UP000217790">
    <property type="component" value="Unassembled WGS sequence"/>
</dbReference>
<feature type="non-terminal residue" evidence="1">
    <location>
        <position position="1"/>
    </location>
</feature>
<organism evidence="1 2">
    <name type="scientific">Armillaria gallica</name>
    <name type="common">Bulbous honey fungus</name>
    <name type="synonym">Armillaria bulbosa</name>
    <dbReference type="NCBI Taxonomy" id="47427"/>
    <lineage>
        <taxon>Eukaryota</taxon>
        <taxon>Fungi</taxon>
        <taxon>Dikarya</taxon>
        <taxon>Basidiomycota</taxon>
        <taxon>Agaricomycotina</taxon>
        <taxon>Agaricomycetes</taxon>
        <taxon>Agaricomycetidae</taxon>
        <taxon>Agaricales</taxon>
        <taxon>Marasmiineae</taxon>
        <taxon>Physalacriaceae</taxon>
        <taxon>Armillaria</taxon>
    </lineage>
</organism>
<protein>
    <submittedName>
        <fullName evidence="1">Uncharacterized protein</fullName>
    </submittedName>
</protein>
<proteinExistence type="predicted"/>
<name>A0A2H3DMG3_ARMGA</name>
<gene>
    <name evidence="1" type="ORF">ARMGADRAFT_937140</name>
</gene>
<sequence>HRENTQLFIAWAQELQAKYYNKGCKPFPDLEPGSLVLVNPHSLDWSESKGKGAKLVQRWISPFKILEKINLKVY</sequence>
<reference evidence="2" key="1">
    <citation type="journal article" date="2017" name="Nat. Ecol. Evol.">
        <title>Genome expansion and lineage-specific genetic innovations in the forest pathogenic fungi Armillaria.</title>
        <authorList>
            <person name="Sipos G."/>
            <person name="Prasanna A.N."/>
            <person name="Walter M.C."/>
            <person name="O'Connor E."/>
            <person name="Balint B."/>
            <person name="Krizsan K."/>
            <person name="Kiss B."/>
            <person name="Hess J."/>
            <person name="Varga T."/>
            <person name="Slot J."/>
            <person name="Riley R."/>
            <person name="Boka B."/>
            <person name="Rigling D."/>
            <person name="Barry K."/>
            <person name="Lee J."/>
            <person name="Mihaltcheva S."/>
            <person name="LaButti K."/>
            <person name="Lipzen A."/>
            <person name="Waldron R."/>
            <person name="Moloney N.M."/>
            <person name="Sperisen C."/>
            <person name="Kredics L."/>
            <person name="Vagvoelgyi C."/>
            <person name="Patrignani A."/>
            <person name="Fitzpatrick D."/>
            <person name="Nagy I."/>
            <person name="Doyle S."/>
            <person name="Anderson J.B."/>
            <person name="Grigoriev I.V."/>
            <person name="Gueldener U."/>
            <person name="Muensterkoetter M."/>
            <person name="Nagy L.G."/>
        </authorList>
    </citation>
    <scope>NUCLEOTIDE SEQUENCE [LARGE SCALE GENOMIC DNA]</scope>
    <source>
        <strain evidence="2">Ar21-2</strain>
    </source>
</reference>